<sequence>MDWRKWIIERLPEKLRVTGMIAVCMVLTLPIRMLYEEFVTWQKKMRTKVAGTPQVCMLQKIIRDELGLDVRIEEGNGKPIDFIIKTTFVDVDKERRLFALLDRYKLAGKSYGYENAGIMITAQWTGFVCELANMESEWTGFVCELKGKRDNSVEADVLGYGFDLKVTAQYPVSEPLPIHFKVGSETTERTVHYTSTKENQAVIFPVDATGGNAIVESSVRLGITEDDEYVYEFRLI</sequence>
<evidence type="ECO:0000313" key="1">
    <source>
        <dbReference type="EMBL" id="KAA5411915.1"/>
    </source>
</evidence>
<organism evidence="1 2">
    <name type="scientific">Bacteroides cellulosilyticus</name>
    <dbReference type="NCBI Taxonomy" id="246787"/>
    <lineage>
        <taxon>Bacteria</taxon>
        <taxon>Pseudomonadati</taxon>
        <taxon>Bacteroidota</taxon>
        <taxon>Bacteroidia</taxon>
        <taxon>Bacteroidales</taxon>
        <taxon>Bacteroidaceae</taxon>
        <taxon>Bacteroides</taxon>
    </lineage>
</organism>
<protein>
    <submittedName>
        <fullName evidence="1">Uncharacterized protein</fullName>
    </submittedName>
</protein>
<gene>
    <name evidence="1" type="ORF">F2Y81_27555</name>
</gene>
<accession>A0A125MFQ0</accession>
<dbReference type="RefSeq" id="WP_007215685.1">
    <property type="nucleotide sequence ID" value="NZ_CABMLT010000015.1"/>
</dbReference>
<proteinExistence type="predicted"/>
<comment type="caution">
    <text evidence="1">The sequence shown here is derived from an EMBL/GenBank/DDBJ whole genome shotgun (WGS) entry which is preliminary data.</text>
</comment>
<reference evidence="1 2" key="1">
    <citation type="journal article" date="2019" name="Nat. Med.">
        <title>A library of human gut bacterial isolates paired with longitudinal multiomics data enables mechanistic microbiome research.</title>
        <authorList>
            <person name="Poyet M."/>
            <person name="Groussin M."/>
            <person name="Gibbons S.M."/>
            <person name="Avila-Pacheco J."/>
            <person name="Jiang X."/>
            <person name="Kearney S.M."/>
            <person name="Perrotta A.R."/>
            <person name="Berdy B."/>
            <person name="Zhao S."/>
            <person name="Lieberman T.D."/>
            <person name="Swanson P.K."/>
            <person name="Smith M."/>
            <person name="Roesemann S."/>
            <person name="Alexander J.E."/>
            <person name="Rich S.A."/>
            <person name="Livny J."/>
            <person name="Vlamakis H."/>
            <person name="Clish C."/>
            <person name="Bullock K."/>
            <person name="Deik A."/>
            <person name="Scott J."/>
            <person name="Pierce K.A."/>
            <person name="Xavier R.J."/>
            <person name="Alm E.J."/>
        </authorList>
    </citation>
    <scope>NUCLEOTIDE SEQUENCE [LARGE SCALE GENOMIC DNA]</scope>
    <source>
        <strain evidence="1 2">BIOML-A6</strain>
    </source>
</reference>
<evidence type="ECO:0000313" key="2">
    <source>
        <dbReference type="Proteomes" id="UP000448877"/>
    </source>
</evidence>
<dbReference type="Proteomes" id="UP000448877">
    <property type="component" value="Unassembled WGS sequence"/>
</dbReference>
<dbReference type="AlphaFoldDB" id="A0A125MFQ0"/>
<dbReference type="EMBL" id="VVYV01000089">
    <property type="protein sequence ID" value="KAA5411915.1"/>
    <property type="molecule type" value="Genomic_DNA"/>
</dbReference>
<name>A0A125MFQ0_9BACE</name>